<accession>A0A1C4DTM6</accession>
<organism evidence="1 2">
    <name type="scientific">[Bacillus] enclensis</name>
    <dbReference type="NCBI Taxonomy" id="1402860"/>
    <lineage>
        <taxon>Bacteria</taxon>
        <taxon>Bacillati</taxon>
        <taxon>Bacillota</taxon>
        <taxon>Bacilli</taxon>
        <taxon>Bacillales</taxon>
        <taxon>Bacillaceae</taxon>
        <taxon>Rossellomorea</taxon>
    </lineage>
</organism>
<sequence>MTKEVPDTCWFSQLVSGAFYVGREKTESQGARLILGYVGDRWTGTAAHFGVRTVCRRRSLSYNS</sequence>
<gene>
    <name evidence="1" type="ORF">GA0061094_4170</name>
</gene>
<proteinExistence type="predicted"/>
<name>A0A1C4DTM6_9BACI</name>
<dbReference type="Proteomes" id="UP000181997">
    <property type="component" value="Unassembled WGS sequence"/>
</dbReference>
<evidence type="ECO:0000313" key="1">
    <source>
        <dbReference type="EMBL" id="SCC34756.1"/>
    </source>
</evidence>
<keyword evidence="2" id="KW-1185">Reference proteome</keyword>
<dbReference type="EMBL" id="FMAU01000009">
    <property type="protein sequence ID" value="SCC34756.1"/>
    <property type="molecule type" value="Genomic_DNA"/>
</dbReference>
<reference evidence="2" key="1">
    <citation type="submission" date="2016-08" db="EMBL/GenBank/DDBJ databases">
        <authorList>
            <person name="Varghese N."/>
            <person name="Submissions Spin"/>
        </authorList>
    </citation>
    <scope>NUCLEOTIDE SEQUENCE [LARGE SCALE GENOMIC DNA]</scope>
    <source>
        <strain evidence="2">SGD-1123</strain>
    </source>
</reference>
<dbReference type="AlphaFoldDB" id="A0A1C4DTM6"/>
<evidence type="ECO:0000313" key="2">
    <source>
        <dbReference type="Proteomes" id="UP000181997"/>
    </source>
</evidence>
<protein>
    <submittedName>
        <fullName evidence="1">Uncharacterized protein</fullName>
    </submittedName>
</protein>